<proteinExistence type="predicted"/>
<dbReference type="Proteomes" id="UP001552594">
    <property type="component" value="Unassembled WGS sequence"/>
</dbReference>
<evidence type="ECO:0000256" key="1">
    <source>
        <dbReference type="SAM" id="MobiDB-lite"/>
    </source>
</evidence>
<evidence type="ECO:0000313" key="3">
    <source>
        <dbReference type="Proteomes" id="UP001552594"/>
    </source>
</evidence>
<evidence type="ECO:0000313" key="2">
    <source>
        <dbReference type="EMBL" id="MEV5508610.1"/>
    </source>
</evidence>
<name>A0ABV3K0D8_STRON</name>
<keyword evidence="3" id="KW-1185">Reference proteome</keyword>
<gene>
    <name evidence="2" type="ORF">AB0L16_19450</name>
</gene>
<sequence>MVAFVTWLDQVKEAAPNSIDRRITRVAGTARRSPCNVTVPKDAALAVQQLAKRFRAQGRGAGRAGAGRPEEVPRPGASVLS</sequence>
<feature type="region of interest" description="Disordered" evidence="1">
    <location>
        <begin position="56"/>
        <end position="81"/>
    </location>
</feature>
<reference evidence="2 3" key="1">
    <citation type="submission" date="2024-06" db="EMBL/GenBank/DDBJ databases">
        <title>The Natural Products Discovery Center: Release of the First 8490 Sequenced Strains for Exploring Actinobacteria Biosynthetic Diversity.</title>
        <authorList>
            <person name="Kalkreuter E."/>
            <person name="Kautsar S.A."/>
            <person name="Yang D."/>
            <person name="Bader C.D."/>
            <person name="Teijaro C.N."/>
            <person name="Fluegel L."/>
            <person name="Davis C.M."/>
            <person name="Simpson J.R."/>
            <person name="Lauterbach L."/>
            <person name="Steele A.D."/>
            <person name="Gui C."/>
            <person name="Meng S."/>
            <person name="Li G."/>
            <person name="Viehrig K."/>
            <person name="Ye F."/>
            <person name="Su P."/>
            <person name="Kiefer A.F."/>
            <person name="Nichols A."/>
            <person name="Cepeda A.J."/>
            <person name="Yan W."/>
            <person name="Fan B."/>
            <person name="Jiang Y."/>
            <person name="Adhikari A."/>
            <person name="Zheng C.-J."/>
            <person name="Schuster L."/>
            <person name="Cowan T.M."/>
            <person name="Smanski M.J."/>
            <person name="Chevrette M.G."/>
            <person name="De Carvalho L.P.S."/>
            <person name="Shen B."/>
        </authorList>
    </citation>
    <scope>NUCLEOTIDE SEQUENCE [LARGE SCALE GENOMIC DNA]</scope>
    <source>
        <strain evidence="2 3">NPDC052347</strain>
    </source>
</reference>
<dbReference type="RefSeq" id="WP_153068637.1">
    <property type="nucleotide sequence ID" value="NZ_JBFAUK010000015.1"/>
</dbReference>
<accession>A0ABV3K0D8</accession>
<organism evidence="2 3">
    <name type="scientific">Streptomyces orinoci</name>
    <name type="common">Streptoverticillium orinoci</name>
    <dbReference type="NCBI Taxonomy" id="67339"/>
    <lineage>
        <taxon>Bacteria</taxon>
        <taxon>Bacillati</taxon>
        <taxon>Actinomycetota</taxon>
        <taxon>Actinomycetes</taxon>
        <taxon>Kitasatosporales</taxon>
        <taxon>Streptomycetaceae</taxon>
        <taxon>Streptomyces</taxon>
    </lineage>
</organism>
<dbReference type="EMBL" id="JBFAUK010000015">
    <property type="protein sequence ID" value="MEV5508610.1"/>
    <property type="molecule type" value="Genomic_DNA"/>
</dbReference>
<protein>
    <submittedName>
        <fullName evidence="2">Uncharacterized protein</fullName>
    </submittedName>
</protein>
<comment type="caution">
    <text evidence="2">The sequence shown here is derived from an EMBL/GenBank/DDBJ whole genome shotgun (WGS) entry which is preliminary data.</text>
</comment>